<dbReference type="EMBL" id="JAENHP010000002">
    <property type="protein sequence ID" value="MBM2615420.1"/>
    <property type="molecule type" value="Genomic_DNA"/>
</dbReference>
<dbReference type="Gene3D" id="3.30.450.180">
    <property type="match status" value="1"/>
</dbReference>
<dbReference type="InterPro" id="IPR010982">
    <property type="entry name" value="Lambda_DNA-bd_dom_sf"/>
</dbReference>
<dbReference type="Gene3D" id="1.10.260.40">
    <property type="entry name" value="lambda repressor-like DNA-binding domains"/>
    <property type="match status" value="1"/>
</dbReference>
<name>A0ABS2A6D5_9ACTN</name>
<organism evidence="3 4">
    <name type="scientific">Paractinoplanes ovalisporus</name>
    <dbReference type="NCBI Taxonomy" id="2810368"/>
    <lineage>
        <taxon>Bacteria</taxon>
        <taxon>Bacillati</taxon>
        <taxon>Actinomycetota</taxon>
        <taxon>Actinomycetes</taxon>
        <taxon>Micromonosporales</taxon>
        <taxon>Micromonosporaceae</taxon>
        <taxon>Paractinoplanes</taxon>
    </lineage>
</organism>
<feature type="region of interest" description="Disordered" evidence="1">
    <location>
        <begin position="1"/>
        <end position="31"/>
    </location>
</feature>
<protein>
    <submittedName>
        <fullName evidence="3">Helix-turn-helix transcriptional regulator</fullName>
    </submittedName>
</protein>
<keyword evidence="4" id="KW-1185">Reference proteome</keyword>
<dbReference type="PANTHER" id="PTHR35010:SF4">
    <property type="entry name" value="BLL5781 PROTEIN"/>
    <property type="match status" value="1"/>
</dbReference>
<dbReference type="Pfam" id="PF01381">
    <property type="entry name" value="HTH_3"/>
    <property type="match status" value="1"/>
</dbReference>
<proteinExistence type="predicted"/>
<dbReference type="PANTHER" id="PTHR35010">
    <property type="entry name" value="BLL4672 PROTEIN-RELATED"/>
    <property type="match status" value="1"/>
</dbReference>
<dbReference type="PROSITE" id="PS50943">
    <property type="entry name" value="HTH_CROC1"/>
    <property type="match status" value="1"/>
</dbReference>
<evidence type="ECO:0000313" key="4">
    <source>
        <dbReference type="Proteomes" id="UP000632138"/>
    </source>
</evidence>
<evidence type="ECO:0000256" key="1">
    <source>
        <dbReference type="SAM" id="MobiDB-lite"/>
    </source>
</evidence>
<dbReference type="Proteomes" id="UP000632138">
    <property type="component" value="Unassembled WGS sequence"/>
</dbReference>
<evidence type="ECO:0000259" key="2">
    <source>
        <dbReference type="PROSITE" id="PS50943"/>
    </source>
</evidence>
<dbReference type="InterPro" id="IPR001387">
    <property type="entry name" value="Cro/C1-type_HTH"/>
</dbReference>
<evidence type="ECO:0000313" key="3">
    <source>
        <dbReference type="EMBL" id="MBM2615420.1"/>
    </source>
</evidence>
<dbReference type="SUPFAM" id="SSF47413">
    <property type="entry name" value="lambda repressor-like DNA-binding domains"/>
    <property type="match status" value="1"/>
</dbReference>
<gene>
    <name evidence="3" type="ORF">JIG36_07560</name>
</gene>
<reference evidence="3 4" key="1">
    <citation type="submission" date="2021-01" db="EMBL/GenBank/DDBJ databases">
        <title>Actinoplanes sp. nov. LDG1-06 isolated from lichen.</title>
        <authorList>
            <person name="Saeng-In P."/>
            <person name="Phongsopitanun W."/>
            <person name="Kanchanasin P."/>
            <person name="Yuki M."/>
            <person name="Kudo T."/>
            <person name="Ohkuma M."/>
            <person name="Tanasupawat S."/>
        </authorList>
    </citation>
    <scope>NUCLEOTIDE SEQUENCE [LARGE SCALE GENOMIC DNA]</scope>
    <source>
        <strain evidence="3 4">LDG1-06</strain>
    </source>
</reference>
<dbReference type="SMART" id="SM00530">
    <property type="entry name" value="HTH_XRE"/>
    <property type="match status" value="1"/>
</dbReference>
<accession>A0ABS2A6D5</accession>
<feature type="domain" description="HTH cro/C1-type" evidence="2">
    <location>
        <begin position="53"/>
        <end position="107"/>
    </location>
</feature>
<dbReference type="InterPro" id="IPR041413">
    <property type="entry name" value="MLTR_LBD"/>
</dbReference>
<sequence>MAALPAPGLGSVAHGEPTARSSGFARRAGRARSDRARGITVGGVGVSGVGELLREWRTGRRLSQLELSVRAGVSARHLSFLETGRSRPTRDMILRLAEELAVPLRSRNELLLAGGFAPAYGETALDGPPLATVLSSLRDVLAGHAPYPAILIDRHWTMVDANDAVARFTGGCAAWLLEPPVNVLRLSLHPDGMAPRIRNLAEWRAHVLHRLDQQAAATADPVLRELRAELAGYPGGTREATFRPDGLVVPLRFDDLTFFSITSVLGTPLDVTLSELAIESFLPADAATAAALHGWERGK</sequence>
<comment type="caution">
    <text evidence="3">The sequence shown here is derived from an EMBL/GenBank/DDBJ whole genome shotgun (WGS) entry which is preliminary data.</text>
</comment>
<dbReference type="Pfam" id="PF17765">
    <property type="entry name" value="MLTR_LBD"/>
    <property type="match status" value="1"/>
</dbReference>
<dbReference type="CDD" id="cd00093">
    <property type="entry name" value="HTH_XRE"/>
    <property type="match status" value="1"/>
</dbReference>